<protein>
    <submittedName>
        <fullName evidence="2">Secreted protein</fullName>
    </submittedName>
</protein>
<dbReference type="AlphaFoldDB" id="A0A0F7CQC4"/>
<evidence type="ECO:0000313" key="2">
    <source>
        <dbReference type="EMBL" id="AKG46166.1"/>
    </source>
</evidence>
<feature type="signal peptide" evidence="1">
    <location>
        <begin position="1"/>
        <end position="39"/>
    </location>
</feature>
<name>A0A0F7CQC4_9ACTN</name>
<dbReference type="PATRIC" id="fig|408015.6.peg.4841"/>
<dbReference type="KEGG" id="sxi:SXIM_47820"/>
<dbReference type="Proteomes" id="UP000034034">
    <property type="component" value="Chromosome"/>
</dbReference>
<evidence type="ECO:0000256" key="1">
    <source>
        <dbReference type="SAM" id="SignalP"/>
    </source>
</evidence>
<dbReference type="STRING" id="408015.SXIM_47820"/>
<dbReference type="HOGENOM" id="CLU_127710_0_0_11"/>
<keyword evidence="1" id="KW-0732">Signal</keyword>
<accession>A0A0F7CQC4</accession>
<evidence type="ECO:0000313" key="3">
    <source>
        <dbReference type="Proteomes" id="UP000034034"/>
    </source>
</evidence>
<sequence>MITPDRIEVSMVKRMTRPVALTFAAGAALVAALTTTGCAAVDKAMDCVRAADTIAGQVDDLQRSVEQVSDDPTQLDTSLTEIDGTLADLGDKTSDADVSQAVENLKEAVNNMQTAVAEGDTSPDMTPLRDAAGELTNVCTP</sequence>
<gene>
    <name evidence="2" type="ORF">SXIM_47820</name>
</gene>
<keyword evidence="3" id="KW-1185">Reference proteome</keyword>
<organism evidence="2 3">
    <name type="scientific">Streptomyces xiamenensis</name>
    <dbReference type="NCBI Taxonomy" id="408015"/>
    <lineage>
        <taxon>Bacteria</taxon>
        <taxon>Bacillati</taxon>
        <taxon>Actinomycetota</taxon>
        <taxon>Actinomycetes</taxon>
        <taxon>Kitasatosporales</taxon>
        <taxon>Streptomycetaceae</taxon>
        <taxon>Streptomyces</taxon>
    </lineage>
</organism>
<reference evidence="2" key="1">
    <citation type="submission" date="2019-08" db="EMBL/GenBank/DDBJ databases">
        <title>Complete genome sequence of a mangrove-derived Streptomyces xiamenensis.</title>
        <authorList>
            <person name="Xu J."/>
        </authorList>
    </citation>
    <scope>NUCLEOTIDE SEQUENCE</scope>
    <source>
        <strain evidence="2">318</strain>
    </source>
</reference>
<feature type="chain" id="PRO_5039054570" evidence="1">
    <location>
        <begin position="40"/>
        <end position="141"/>
    </location>
</feature>
<proteinExistence type="predicted"/>
<dbReference type="EMBL" id="CP009922">
    <property type="protein sequence ID" value="AKG46166.1"/>
    <property type="molecule type" value="Genomic_DNA"/>
</dbReference>